<evidence type="ECO:0000256" key="1">
    <source>
        <dbReference type="SAM" id="MobiDB-lite"/>
    </source>
</evidence>
<feature type="region of interest" description="Disordered" evidence="1">
    <location>
        <begin position="143"/>
        <end position="165"/>
    </location>
</feature>
<dbReference type="AlphaFoldDB" id="A0A1H8UGW2"/>
<accession>A0A1H8UGW2</accession>
<dbReference type="InterPro" id="IPR016169">
    <property type="entry name" value="FAD-bd_PCMH_sub2"/>
</dbReference>
<proteinExistence type="predicted"/>
<sequence length="211" mass="24032">MVHQSGFDSTVLHGWHYYWKSTDLPELSDDLIDVLVDHAFAAESPRSYAVIFHPGGVVSRISENATAYAGRNAPHNININGVWRPDEDFAESDTEWTREFFEALKPHRESVYVNFLDADDDTQRVREAYGEHTYRRLAELKADTTPTTYSTSTRTSNQRPEGYLSSVETRVRCSGAMRARSHSPVRPIWKSAGCFSQIRQLNTCSWPCLDV</sequence>
<keyword evidence="3" id="KW-1185">Reference proteome</keyword>
<reference evidence="3" key="1">
    <citation type="submission" date="2016-10" db="EMBL/GenBank/DDBJ databases">
        <authorList>
            <person name="Varghese N."/>
            <person name="Submissions S."/>
        </authorList>
    </citation>
    <scope>NUCLEOTIDE SEQUENCE [LARGE SCALE GENOMIC DNA]</scope>
    <source>
        <strain evidence="3">CGMCC 1.10121</strain>
    </source>
</reference>
<organism evidence="2 3">
    <name type="scientific">Halogranum amylolyticum</name>
    <dbReference type="NCBI Taxonomy" id="660520"/>
    <lineage>
        <taxon>Archaea</taxon>
        <taxon>Methanobacteriati</taxon>
        <taxon>Methanobacteriota</taxon>
        <taxon>Stenosarchaea group</taxon>
        <taxon>Halobacteria</taxon>
        <taxon>Halobacteriales</taxon>
        <taxon>Haloferacaceae</taxon>
    </lineage>
</organism>
<protein>
    <submittedName>
        <fullName evidence="2">Uncharacterized protein</fullName>
    </submittedName>
</protein>
<dbReference type="RefSeq" id="WP_211609177.1">
    <property type="nucleotide sequence ID" value="NZ_FODV01000011.1"/>
</dbReference>
<gene>
    <name evidence="2" type="ORF">SAMN04487948_11111</name>
</gene>
<dbReference type="Proteomes" id="UP000199126">
    <property type="component" value="Unassembled WGS sequence"/>
</dbReference>
<dbReference type="Gene3D" id="3.30.465.10">
    <property type="match status" value="1"/>
</dbReference>
<name>A0A1H8UGW2_9EURY</name>
<dbReference type="Gene3D" id="3.40.462.20">
    <property type="match status" value="1"/>
</dbReference>
<evidence type="ECO:0000313" key="3">
    <source>
        <dbReference type="Proteomes" id="UP000199126"/>
    </source>
</evidence>
<evidence type="ECO:0000313" key="2">
    <source>
        <dbReference type="EMBL" id="SEP02336.1"/>
    </source>
</evidence>
<feature type="compositionally biased region" description="Low complexity" evidence="1">
    <location>
        <begin position="144"/>
        <end position="156"/>
    </location>
</feature>
<dbReference type="EMBL" id="FODV01000011">
    <property type="protein sequence ID" value="SEP02336.1"/>
    <property type="molecule type" value="Genomic_DNA"/>
</dbReference>
<dbReference type="OrthoDB" id="213514at2157"/>